<dbReference type="GO" id="GO:0006355">
    <property type="term" value="P:regulation of DNA-templated transcription"/>
    <property type="evidence" value="ECO:0007669"/>
    <property type="project" value="InterPro"/>
</dbReference>
<evidence type="ECO:0000256" key="7">
    <source>
        <dbReference type="ARBA" id="ARBA00022833"/>
    </source>
</evidence>
<evidence type="ECO:0000256" key="4">
    <source>
        <dbReference type="ARBA" id="ARBA00022723"/>
    </source>
</evidence>
<dbReference type="Gene3D" id="6.10.140.140">
    <property type="match status" value="2"/>
</dbReference>
<evidence type="ECO:0000256" key="11">
    <source>
        <dbReference type="ARBA" id="ARBA00023242"/>
    </source>
</evidence>
<evidence type="ECO:0000256" key="5">
    <source>
        <dbReference type="ARBA" id="ARBA00022737"/>
    </source>
</evidence>
<feature type="domain" description="C2H2-type" evidence="13">
    <location>
        <begin position="319"/>
        <end position="346"/>
    </location>
</feature>
<evidence type="ECO:0000256" key="12">
    <source>
        <dbReference type="PROSITE-ProRule" id="PRU00042"/>
    </source>
</evidence>
<accession>F6QEX0</accession>
<dbReference type="SMART" id="SM00349">
    <property type="entry name" value="KRAB"/>
    <property type="match status" value="2"/>
</dbReference>
<dbReference type="Pfam" id="PF01352">
    <property type="entry name" value="KRAB"/>
    <property type="match status" value="2"/>
</dbReference>
<evidence type="ECO:0000256" key="9">
    <source>
        <dbReference type="ARBA" id="ARBA00023125"/>
    </source>
</evidence>
<feature type="domain" description="C2H2-type" evidence="13">
    <location>
        <begin position="347"/>
        <end position="374"/>
    </location>
</feature>
<dbReference type="SMART" id="SM00355">
    <property type="entry name" value="ZnF_C2H2"/>
    <property type="match status" value="5"/>
</dbReference>
<keyword evidence="9" id="KW-0238">DNA-binding</keyword>
<dbReference type="InterPro" id="IPR036051">
    <property type="entry name" value="KRAB_dom_sf"/>
</dbReference>
<dbReference type="FunFam" id="3.30.160.60:FF:002254">
    <property type="entry name" value="Zinc finger protein 540"/>
    <property type="match status" value="1"/>
</dbReference>
<evidence type="ECO:0000259" key="13">
    <source>
        <dbReference type="PROSITE" id="PS50157"/>
    </source>
</evidence>
<dbReference type="FunFam" id="3.30.160.60:FF:000801">
    <property type="entry name" value="zinc finger protein 461 isoform X2"/>
    <property type="match status" value="1"/>
</dbReference>
<comment type="similarity">
    <text evidence="3">Belongs to the krueppel C2H2-type zinc-finger protein family.</text>
</comment>
<dbReference type="PANTHER" id="PTHR23234:SF10">
    <property type="entry name" value="RIKEN CDNA 6720489N17 GENE-RELATED"/>
    <property type="match status" value="1"/>
</dbReference>
<dbReference type="FunFam" id="3.30.160.60:FF:001984">
    <property type="entry name" value="Uncharacterized protein"/>
    <property type="match status" value="1"/>
</dbReference>
<feature type="domain" description="KRAB" evidence="14">
    <location>
        <begin position="102"/>
        <end position="173"/>
    </location>
</feature>
<dbReference type="PANTHER" id="PTHR23234">
    <property type="entry name" value="ZNF44 PROTEIN"/>
    <property type="match status" value="1"/>
</dbReference>
<dbReference type="InterPro" id="IPR013087">
    <property type="entry name" value="Znf_C2H2_type"/>
</dbReference>
<keyword evidence="10" id="KW-0804">Transcription</keyword>
<dbReference type="Pfam" id="PF00096">
    <property type="entry name" value="zf-C2H2"/>
    <property type="match status" value="3"/>
</dbReference>
<evidence type="ECO:0000259" key="14">
    <source>
        <dbReference type="PROSITE" id="PS50805"/>
    </source>
</evidence>
<dbReference type="GO" id="GO:0005634">
    <property type="term" value="C:nucleus"/>
    <property type="evidence" value="ECO:0007669"/>
    <property type="project" value="UniProtKB-SubCell"/>
</dbReference>
<dbReference type="PROSITE" id="PS50157">
    <property type="entry name" value="ZINC_FINGER_C2H2_2"/>
    <property type="match status" value="6"/>
</dbReference>
<keyword evidence="16" id="KW-1185">Reference proteome</keyword>
<evidence type="ECO:0000256" key="8">
    <source>
        <dbReference type="ARBA" id="ARBA00023015"/>
    </source>
</evidence>
<dbReference type="GO" id="GO:0003677">
    <property type="term" value="F:DNA binding"/>
    <property type="evidence" value="ECO:0007669"/>
    <property type="project" value="UniProtKB-KW"/>
</dbReference>
<reference evidence="15" key="3">
    <citation type="submission" date="2025-09" db="UniProtKB">
        <authorList>
            <consortium name="Ensembl"/>
        </authorList>
    </citation>
    <scope>IDENTIFICATION</scope>
</reference>
<dbReference type="AlphaFoldDB" id="F6QEX0"/>
<evidence type="ECO:0000256" key="10">
    <source>
        <dbReference type="ARBA" id="ARBA00023163"/>
    </source>
</evidence>
<protein>
    <submittedName>
        <fullName evidence="15">Zinc finger protein OZF-like</fullName>
    </submittedName>
</protein>
<sequence length="430" mass="49488">MALERDRLAAQEVVTFQDVAVDFTQEEWRLLSPPQMELYKEVILENARNLLSVGLPAPPEEVISYLEQRKAQWMLEQEGLRNCCPEGEIRPEMKSNPTEEVVMFQDVAVDFTREEWRLLSPPQKELYKEVMLENARNLLSVGLPAPPQEVISYLEQREVQCMLKPEGLQSCCPEGEISPEIKSNPTEVSYPVEEMDLKRFMCSSPDNFPSREFCVAHQNSSHIEHQRIHPEEKSSENNQCRNTFIHRSSLVGYDKIHTSKERYELKQYGKIFNPSSHLAVHQRMQTGEKPHECKQCGKAFSQRSSLVVHLRIHTGEKPFECKQCGKAFVHISSLAVHQKMHTGEKPYECKQCGKAFSQSSNLGVHLRIHTGEKPFEYKQCGKIFSRSSSLLVQQRIHTGEKLYECKQYGKTFNQKSNIATHQKTHTGVTL</sequence>
<gene>
    <name evidence="15" type="primary">LOC100616792</name>
</gene>
<dbReference type="FunFam" id="3.30.160.60:FF:001157">
    <property type="entry name" value="Zinc finger protein 793"/>
    <property type="match status" value="1"/>
</dbReference>
<comment type="subcellular location">
    <subcellularLocation>
        <location evidence="2">Nucleus</location>
    </subcellularLocation>
</comment>
<dbReference type="SUPFAM" id="SSF57667">
    <property type="entry name" value="beta-beta-alpha zinc fingers"/>
    <property type="match status" value="4"/>
</dbReference>
<evidence type="ECO:0000313" key="15">
    <source>
        <dbReference type="Ensembl" id="ENSMODP00000021228.3"/>
    </source>
</evidence>
<evidence type="ECO:0000256" key="6">
    <source>
        <dbReference type="ARBA" id="ARBA00022771"/>
    </source>
</evidence>
<feature type="domain" description="C2H2-type" evidence="13">
    <location>
        <begin position="291"/>
        <end position="318"/>
    </location>
</feature>
<feature type="domain" description="C2H2-type" evidence="13">
    <location>
        <begin position="375"/>
        <end position="402"/>
    </location>
</feature>
<reference evidence="15" key="2">
    <citation type="submission" date="2025-08" db="UniProtKB">
        <authorList>
            <consortium name="Ensembl"/>
        </authorList>
    </citation>
    <scope>IDENTIFICATION</scope>
</reference>
<feature type="domain" description="C2H2-type" evidence="13">
    <location>
        <begin position="403"/>
        <end position="427"/>
    </location>
</feature>
<keyword evidence="7" id="KW-0862">Zinc</keyword>
<keyword evidence="8" id="KW-0805">Transcription regulation</keyword>
<dbReference type="FunFam" id="3.30.160.60:FF:002343">
    <property type="entry name" value="Zinc finger protein 33A"/>
    <property type="match status" value="1"/>
</dbReference>
<dbReference type="InterPro" id="IPR050758">
    <property type="entry name" value="Znf_C2H2-type"/>
</dbReference>
<organism evidence="15 16">
    <name type="scientific">Monodelphis domestica</name>
    <name type="common">Gray short-tailed opossum</name>
    <dbReference type="NCBI Taxonomy" id="13616"/>
    <lineage>
        <taxon>Eukaryota</taxon>
        <taxon>Metazoa</taxon>
        <taxon>Chordata</taxon>
        <taxon>Craniata</taxon>
        <taxon>Vertebrata</taxon>
        <taxon>Euteleostomi</taxon>
        <taxon>Mammalia</taxon>
        <taxon>Metatheria</taxon>
        <taxon>Didelphimorphia</taxon>
        <taxon>Didelphidae</taxon>
        <taxon>Monodelphis</taxon>
    </lineage>
</organism>
<dbReference type="Bgee" id="ENSMODG00000044659">
    <property type="expression patterns" value="Expressed in spinal cord and 19 other cell types or tissues"/>
</dbReference>
<proteinExistence type="inferred from homology"/>
<name>F6QEX0_MONDO</name>
<keyword evidence="5" id="KW-0677">Repeat</keyword>
<dbReference type="CDD" id="cd07765">
    <property type="entry name" value="KRAB_A-box"/>
    <property type="match status" value="2"/>
</dbReference>
<feature type="domain" description="C2H2-type" evidence="13">
    <location>
        <begin position="263"/>
        <end position="290"/>
    </location>
</feature>
<dbReference type="GeneTree" id="ENSGT00940000153582"/>
<keyword evidence="6 12" id="KW-0863">Zinc-finger</keyword>
<dbReference type="HOGENOM" id="CLU_002678_69_8_1"/>
<dbReference type="Proteomes" id="UP000002280">
    <property type="component" value="Chromosome 3"/>
</dbReference>
<evidence type="ECO:0000256" key="1">
    <source>
        <dbReference type="ARBA" id="ARBA00003767"/>
    </source>
</evidence>
<dbReference type="PROSITE" id="PS50805">
    <property type="entry name" value="KRAB"/>
    <property type="match status" value="2"/>
</dbReference>
<dbReference type="Ensembl" id="ENSMODT00000021601.3">
    <property type="protein sequence ID" value="ENSMODP00000021228.3"/>
    <property type="gene ID" value="ENSMODG00000044659.1"/>
</dbReference>
<feature type="domain" description="KRAB" evidence="14">
    <location>
        <begin position="14"/>
        <end position="85"/>
    </location>
</feature>
<dbReference type="InterPro" id="IPR036236">
    <property type="entry name" value="Znf_C2H2_sf"/>
</dbReference>
<evidence type="ECO:0000256" key="2">
    <source>
        <dbReference type="ARBA" id="ARBA00004123"/>
    </source>
</evidence>
<dbReference type="InterPro" id="IPR001909">
    <property type="entry name" value="KRAB"/>
</dbReference>
<evidence type="ECO:0000256" key="3">
    <source>
        <dbReference type="ARBA" id="ARBA00006991"/>
    </source>
</evidence>
<dbReference type="eggNOG" id="KOG1721">
    <property type="taxonomic scope" value="Eukaryota"/>
</dbReference>
<dbReference type="SUPFAM" id="SSF109640">
    <property type="entry name" value="KRAB domain (Kruppel-associated box)"/>
    <property type="match status" value="2"/>
</dbReference>
<dbReference type="Gene3D" id="3.30.160.60">
    <property type="entry name" value="Classic Zinc Finger"/>
    <property type="match status" value="6"/>
</dbReference>
<evidence type="ECO:0000313" key="16">
    <source>
        <dbReference type="Proteomes" id="UP000002280"/>
    </source>
</evidence>
<keyword evidence="4" id="KW-0479">Metal-binding</keyword>
<reference evidence="15 16" key="1">
    <citation type="journal article" date="2007" name="Nature">
        <title>Genome of the marsupial Monodelphis domestica reveals innovation in non-coding sequences.</title>
        <authorList>
            <person name="Mikkelsen T.S."/>
            <person name="Wakefield M.J."/>
            <person name="Aken B."/>
            <person name="Amemiya C.T."/>
            <person name="Chang J.L."/>
            <person name="Duke S."/>
            <person name="Garber M."/>
            <person name="Gentles A.J."/>
            <person name="Goodstadt L."/>
            <person name="Heger A."/>
            <person name="Jurka J."/>
            <person name="Kamal M."/>
            <person name="Mauceli E."/>
            <person name="Searle S.M."/>
            <person name="Sharpe T."/>
            <person name="Baker M.L."/>
            <person name="Batzer M.A."/>
            <person name="Benos P.V."/>
            <person name="Belov K."/>
            <person name="Clamp M."/>
            <person name="Cook A."/>
            <person name="Cuff J."/>
            <person name="Das R."/>
            <person name="Davidow L."/>
            <person name="Deakin J.E."/>
            <person name="Fazzari M.J."/>
            <person name="Glass J.L."/>
            <person name="Grabherr M."/>
            <person name="Greally J.M."/>
            <person name="Gu W."/>
            <person name="Hore T.A."/>
            <person name="Huttley G.A."/>
            <person name="Kleber M."/>
            <person name="Jirtle R.L."/>
            <person name="Koina E."/>
            <person name="Lee J.T."/>
            <person name="Mahony S."/>
            <person name="Marra M.A."/>
            <person name="Miller R.D."/>
            <person name="Nicholls R.D."/>
            <person name="Oda M."/>
            <person name="Papenfuss A.T."/>
            <person name="Parra Z.E."/>
            <person name="Pollock D.D."/>
            <person name="Ray D.A."/>
            <person name="Schein J.E."/>
            <person name="Speed T.P."/>
            <person name="Thompson K."/>
            <person name="VandeBerg J.L."/>
            <person name="Wade C.M."/>
            <person name="Walker J.A."/>
            <person name="Waters P.D."/>
            <person name="Webber C."/>
            <person name="Weidman J.R."/>
            <person name="Xie X."/>
            <person name="Zody M.C."/>
            <person name="Baldwin J."/>
            <person name="Abdouelleil A."/>
            <person name="Abdulkadir J."/>
            <person name="Abebe A."/>
            <person name="Abera B."/>
            <person name="Abreu J."/>
            <person name="Acer S.C."/>
            <person name="Aftuck L."/>
            <person name="Alexander A."/>
            <person name="An P."/>
            <person name="Anderson E."/>
            <person name="Anderson S."/>
            <person name="Arachi H."/>
            <person name="Azer M."/>
            <person name="Bachantsang P."/>
            <person name="Barry A."/>
            <person name="Bayul T."/>
            <person name="Berlin A."/>
            <person name="Bessette D."/>
            <person name="Bloom T."/>
            <person name="Bloom T."/>
            <person name="Boguslavskiy L."/>
            <person name="Bonnet C."/>
            <person name="Boukhgalter B."/>
            <person name="Bourzgui I."/>
            <person name="Brown A."/>
            <person name="Cahill P."/>
            <person name="Channer S."/>
            <person name="Cheshatsang Y."/>
            <person name="Chuda L."/>
            <person name="Citroen M."/>
            <person name="Collymore A."/>
            <person name="Cooke P."/>
            <person name="Costello M."/>
            <person name="D'Aco K."/>
            <person name="Daza R."/>
            <person name="De Haan G."/>
            <person name="DeGray S."/>
            <person name="DeMaso C."/>
            <person name="Dhargay N."/>
            <person name="Dooley K."/>
            <person name="Dooley E."/>
            <person name="Doricent M."/>
            <person name="Dorje P."/>
            <person name="Dorjee K."/>
            <person name="Dupes A."/>
            <person name="Elong R."/>
            <person name="Falk J."/>
            <person name="Farina A."/>
            <person name="Faro S."/>
            <person name="Ferguson D."/>
            <person name="Fisher S."/>
            <person name="Foley C.D."/>
            <person name="Franke A."/>
            <person name="Friedrich D."/>
            <person name="Gadbois L."/>
            <person name="Gearin G."/>
            <person name="Gearin C.R."/>
            <person name="Giannoukos G."/>
            <person name="Goode T."/>
            <person name="Graham J."/>
            <person name="Grandbois E."/>
            <person name="Grewal S."/>
            <person name="Gyaltsen K."/>
            <person name="Hafez N."/>
            <person name="Hagos B."/>
            <person name="Hall J."/>
            <person name="Henson C."/>
            <person name="Hollinger A."/>
            <person name="Honan T."/>
            <person name="Huard M.D."/>
            <person name="Hughes L."/>
            <person name="Hurhula B."/>
            <person name="Husby M.E."/>
            <person name="Kamat A."/>
            <person name="Kanga B."/>
            <person name="Kashin S."/>
            <person name="Khazanovich D."/>
            <person name="Kisner P."/>
            <person name="Lance K."/>
            <person name="Lara M."/>
            <person name="Lee W."/>
            <person name="Lennon N."/>
            <person name="Letendre F."/>
            <person name="LeVine R."/>
            <person name="Lipovsky A."/>
            <person name="Liu X."/>
            <person name="Liu J."/>
            <person name="Liu S."/>
            <person name="Lokyitsang T."/>
            <person name="Lokyitsang Y."/>
            <person name="Lubonja R."/>
            <person name="Lui A."/>
            <person name="MacDonald P."/>
            <person name="Magnisalis V."/>
            <person name="Maru K."/>
            <person name="Matthews C."/>
            <person name="McCusker W."/>
            <person name="McDonough S."/>
            <person name="Mehta T."/>
            <person name="Meldrim J."/>
            <person name="Meneus L."/>
            <person name="Mihai O."/>
            <person name="Mihalev A."/>
            <person name="Mihova T."/>
            <person name="Mittelman R."/>
            <person name="Mlenga V."/>
            <person name="Montmayeur A."/>
            <person name="Mulrain L."/>
            <person name="Navidi A."/>
            <person name="Naylor J."/>
            <person name="Negash T."/>
            <person name="Nguyen T."/>
            <person name="Nguyen N."/>
            <person name="Nicol R."/>
            <person name="Norbu C."/>
            <person name="Norbu N."/>
            <person name="Novod N."/>
            <person name="O'Neill B."/>
            <person name="Osman S."/>
            <person name="Markiewicz E."/>
            <person name="Oyono O.L."/>
            <person name="Patti C."/>
            <person name="Phunkhang P."/>
            <person name="Pierre F."/>
            <person name="Priest M."/>
            <person name="Raghuraman S."/>
            <person name="Rege F."/>
            <person name="Reyes R."/>
            <person name="Rise C."/>
            <person name="Rogov P."/>
            <person name="Ross K."/>
            <person name="Ryan E."/>
            <person name="Settipalli S."/>
            <person name="Shea T."/>
            <person name="Sherpa N."/>
            <person name="Shi L."/>
            <person name="Shih D."/>
            <person name="Sparrow T."/>
            <person name="Spaulding J."/>
            <person name="Stalker J."/>
            <person name="Stange-Thomann N."/>
            <person name="Stavropoulos S."/>
            <person name="Stone C."/>
            <person name="Strader C."/>
            <person name="Tesfaye S."/>
            <person name="Thomson T."/>
            <person name="Thoulutsang Y."/>
            <person name="Thoulutsang D."/>
            <person name="Topham K."/>
            <person name="Topping I."/>
            <person name="Tsamla T."/>
            <person name="Vassiliev H."/>
            <person name="Vo A."/>
            <person name="Wangchuk T."/>
            <person name="Wangdi T."/>
            <person name="Weiand M."/>
            <person name="Wilkinson J."/>
            <person name="Wilson A."/>
            <person name="Yadav S."/>
            <person name="Young G."/>
            <person name="Yu Q."/>
            <person name="Zembek L."/>
            <person name="Zhong D."/>
            <person name="Zimmer A."/>
            <person name="Zwirko Z."/>
            <person name="Jaffe D.B."/>
            <person name="Alvarez P."/>
            <person name="Brockman W."/>
            <person name="Butler J."/>
            <person name="Chin C."/>
            <person name="Gnerre S."/>
            <person name="MacCallum I."/>
            <person name="Graves J.A."/>
            <person name="Ponting C.P."/>
            <person name="Breen M."/>
            <person name="Samollow P.B."/>
            <person name="Lander E.S."/>
            <person name="Lindblad-Toh K."/>
        </authorList>
    </citation>
    <scope>NUCLEOTIDE SEQUENCE [LARGE SCALE GENOMIC DNA]</scope>
</reference>
<comment type="function">
    <text evidence="1">May be involved in transcriptional regulation.</text>
</comment>
<dbReference type="PROSITE" id="PS00028">
    <property type="entry name" value="ZINC_FINGER_C2H2_1"/>
    <property type="match status" value="3"/>
</dbReference>
<keyword evidence="11" id="KW-0539">Nucleus</keyword>
<dbReference type="GO" id="GO:0008270">
    <property type="term" value="F:zinc ion binding"/>
    <property type="evidence" value="ECO:0007669"/>
    <property type="project" value="UniProtKB-KW"/>
</dbReference>